<dbReference type="EMBL" id="JALNTZ010000897">
    <property type="protein sequence ID" value="KAJ3630041.1"/>
    <property type="molecule type" value="Genomic_DNA"/>
</dbReference>
<comment type="caution">
    <text evidence="2">The sequence shown here is derived from an EMBL/GenBank/DDBJ whole genome shotgun (WGS) entry which is preliminary data.</text>
</comment>
<keyword evidence="3" id="KW-1185">Reference proteome</keyword>
<evidence type="ECO:0000313" key="3">
    <source>
        <dbReference type="Proteomes" id="UP001168821"/>
    </source>
</evidence>
<dbReference type="AlphaFoldDB" id="A0AA38HIJ5"/>
<keyword evidence="1" id="KW-0812">Transmembrane</keyword>
<proteinExistence type="predicted"/>
<organism evidence="2 3">
    <name type="scientific">Zophobas morio</name>
    <dbReference type="NCBI Taxonomy" id="2755281"/>
    <lineage>
        <taxon>Eukaryota</taxon>
        <taxon>Metazoa</taxon>
        <taxon>Ecdysozoa</taxon>
        <taxon>Arthropoda</taxon>
        <taxon>Hexapoda</taxon>
        <taxon>Insecta</taxon>
        <taxon>Pterygota</taxon>
        <taxon>Neoptera</taxon>
        <taxon>Endopterygota</taxon>
        <taxon>Coleoptera</taxon>
        <taxon>Polyphaga</taxon>
        <taxon>Cucujiformia</taxon>
        <taxon>Tenebrionidae</taxon>
        <taxon>Zophobas</taxon>
    </lineage>
</organism>
<evidence type="ECO:0000256" key="1">
    <source>
        <dbReference type="SAM" id="Phobius"/>
    </source>
</evidence>
<name>A0AA38HIJ5_9CUCU</name>
<evidence type="ECO:0000313" key="2">
    <source>
        <dbReference type="EMBL" id="KAJ3630041.1"/>
    </source>
</evidence>
<gene>
    <name evidence="2" type="ORF">Zmor_027131</name>
</gene>
<dbReference type="Proteomes" id="UP001168821">
    <property type="component" value="Unassembled WGS sequence"/>
</dbReference>
<accession>A0AA38HIJ5</accession>
<feature type="transmembrane region" description="Helical" evidence="1">
    <location>
        <begin position="18"/>
        <end position="38"/>
    </location>
</feature>
<protein>
    <submittedName>
        <fullName evidence="2">Uncharacterized protein</fullName>
    </submittedName>
</protein>
<reference evidence="2" key="1">
    <citation type="journal article" date="2023" name="G3 (Bethesda)">
        <title>Whole genome assemblies of Zophobas morio and Tenebrio molitor.</title>
        <authorList>
            <person name="Kaur S."/>
            <person name="Stinson S.A."/>
            <person name="diCenzo G.C."/>
        </authorList>
    </citation>
    <scope>NUCLEOTIDE SEQUENCE</scope>
    <source>
        <strain evidence="2">QUZm001</strain>
    </source>
</reference>
<keyword evidence="1" id="KW-0472">Membrane</keyword>
<sequence length="101" mass="10421">MFAIGTAFGLAKDNRGEAALVGAAMYLILCAFLVQGGIPELLYKKVLTFKGVDGTDYSALFYVKDFTGLDAEAIKAGKIAGGTYILDIGCLGGIVAGCMTA</sequence>
<keyword evidence="1" id="KW-1133">Transmembrane helix</keyword>